<evidence type="ECO:0000313" key="3">
    <source>
        <dbReference type="EMBL" id="TXJ12256.1"/>
    </source>
</evidence>
<dbReference type="EMBL" id="SAXT01000004">
    <property type="protein sequence ID" value="TXJ12256.1"/>
    <property type="molecule type" value="Genomic_DNA"/>
</dbReference>
<dbReference type="AlphaFoldDB" id="A0A5C8CH43"/>
<dbReference type="InterPro" id="IPR011990">
    <property type="entry name" value="TPR-like_helical_dom_sf"/>
</dbReference>
<dbReference type="Pfam" id="PF13174">
    <property type="entry name" value="TPR_6"/>
    <property type="match status" value="1"/>
</dbReference>
<dbReference type="PROSITE" id="PS50005">
    <property type="entry name" value="TPR"/>
    <property type="match status" value="2"/>
</dbReference>
<comment type="caution">
    <text evidence="3">The sequence shown here is derived from an EMBL/GenBank/DDBJ whole genome shotgun (WGS) entry which is preliminary data.</text>
</comment>
<gene>
    <name evidence="3" type="ORF">EPJ80_05545</name>
</gene>
<dbReference type="Gene3D" id="1.25.40.10">
    <property type="entry name" value="Tetratricopeptide repeat domain"/>
    <property type="match status" value="1"/>
</dbReference>
<feature type="repeat" description="TPR" evidence="1">
    <location>
        <begin position="141"/>
        <end position="174"/>
    </location>
</feature>
<evidence type="ECO:0000256" key="1">
    <source>
        <dbReference type="PROSITE-ProRule" id="PRU00339"/>
    </source>
</evidence>
<proteinExistence type="predicted"/>
<evidence type="ECO:0000313" key="4">
    <source>
        <dbReference type="Proteomes" id="UP000325116"/>
    </source>
</evidence>
<accession>A0A5C8CH43</accession>
<sequence length="229" mass="26492">MSDNISKFQKNAELIFTYIYNNRMIITSIFVLIIVIIAGILIYKANIESKDKTVNAEFESAFALYGMLQNNRIPKEQLNDPTIIVEITTKLQKVYKEAKGKTLKLRAAYSLGAVYYDIGNYTEAVKYFKEVADNRNFYLQESAIYNLASSQIELTNYNEAVKTLENFIKAYPNSYLNPQATLTLSDIYRKQNDKVKSINVLKNWMNNNTNNQYLNIFSETINLIENNIY</sequence>
<dbReference type="Pfam" id="PF13181">
    <property type="entry name" value="TPR_8"/>
    <property type="match status" value="1"/>
</dbReference>
<keyword evidence="1" id="KW-0802">TPR repeat</keyword>
<keyword evidence="2" id="KW-0812">Transmembrane</keyword>
<keyword evidence="2" id="KW-1133">Transmembrane helix</keyword>
<evidence type="ECO:0000256" key="2">
    <source>
        <dbReference type="SAM" id="Phobius"/>
    </source>
</evidence>
<protein>
    <submittedName>
        <fullName evidence="3">Tetratricopeptide repeat protein</fullName>
    </submittedName>
</protein>
<name>A0A5C8CH43_9SPIR</name>
<feature type="transmembrane region" description="Helical" evidence="2">
    <location>
        <begin position="24"/>
        <end position="43"/>
    </location>
</feature>
<dbReference type="Proteomes" id="UP000325116">
    <property type="component" value="Unassembled WGS sequence"/>
</dbReference>
<organism evidence="3 4">
    <name type="scientific">Brachyspira aalborgi</name>
    <dbReference type="NCBI Taxonomy" id="29522"/>
    <lineage>
        <taxon>Bacteria</taxon>
        <taxon>Pseudomonadati</taxon>
        <taxon>Spirochaetota</taxon>
        <taxon>Spirochaetia</taxon>
        <taxon>Brachyspirales</taxon>
        <taxon>Brachyspiraceae</taxon>
        <taxon>Brachyspira</taxon>
    </lineage>
</organism>
<dbReference type="SMART" id="SM00028">
    <property type="entry name" value="TPR"/>
    <property type="match status" value="2"/>
</dbReference>
<dbReference type="RefSeq" id="WP_147758238.1">
    <property type="nucleotide sequence ID" value="NZ_SAXT01000004.1"/>
</dbReference>
<feature type="repeat" description="TPR" evidence="1">
    <location>
        <begin position="105"/>
        <end position="138"/>
    </location>
</feature>
<dbReference type="InterPro" id="IPR019734">
    <property type="entry name" value="TPR_rpt"/>
</dbReference>
<keyword evidence="2" id="KW-0472">Membrane</keyword>
<dbReference type="SUPFAM" id="SSF48452">
    <property type="entry name" value="TPR-like"/>
    <property type="match status" value="1"/>
</dbReference>
<reference evidence="3 4" key="1">
    <citation type="journal article" date="1992" name="Lakartidningen">
        <title>[Penicillin V and not amoxicillin is the first choice preparation in acute otitis].</title>
        <authorList>
            <person name="Kamme C."/>
            <person name="Lundgren K."/>
            <person name="Prellner K."/>
        </authorList>
    </citation>
    <scope>NUCLEOTIDE SEQUENCE [LARGE SCALE GENOMIC DNA]</scope>
    <source>
        <strain evidence="3 4">W1</strain>
    </source>
</reference>